<proteinExistence type="predicted"/>
<dbReference type="AlphaFoldDB" id="A0A2T6BIV9"/>
<gene>
    <name evidence="3" type="ORF">C8N43_0644</name>
</gene>
<dbReference type="Proteomes" id="UP000243978">
    <property type="component" value="Unassembled WGS sequence"/>
</dbReference>
<name>A0A2T6BIV9_9RHOB</name>
<organism evidence="3 4">
    <name type="scientific">Litoreibacter ponti</name>
    <dbReference type="NCBI Taxonomy" id="1510457"/>
    <lineage>
        <taxon>Bacteria</taxon>
        <taxon>Pseudomonadati</taxon>
        <taxon>Pseudomonadota</taxon>
        <taxon>Alphaproteobacteria</taxon>
        <taxon>Rhodobacterales</taxon>
        <taxon>Roseobacteraceae</taxon>
        <taxon>Litoreibacter</taxon>
    </lineage>
</organism>
<keyword evidence="4" id="KW-1185">Reference proteome</keyword>
<feature type="compositionally biased region" description="Low complexity" evidence="1">
    <location>
        <begin position="119"/>
        <end position="138"/>
    </location>
</feature>
<evidence type="ECO:0000256" key="1">
    <source>
        <dbReference type="SAM" id="MobiDB-lite"/>
    </source>
</evidence>
<evidence type="ECO:0000313" key="4">
    <source>
        <dbReference type="Proteomes" id="UP000243978"/>
    </source>
</evidence>
<dbReference type="EMBL" id="QBKS01000001">
    <property type="protein sequence ID" value="PTX55995.1"/>
    <property type="molecule type" value="Genomic_DNA"/>
</dbReference>
<reference evidence="3 4" key="1">
    <citation type="submission" date="2018-04" db="EMBL/GenBank/DDBJ databases">
        <title>Genomic Encyclopedia of Archaeal and Bacterial Type Strains, Phase II (KMG-II): from individual species to whole genera.</title>
        <authorList>
            <person name="Goeker M."/>
        </authorList>
    </citation>
    <scope>NUCLEOTIDE SEQUENCE [LARGE SCALE GENOMIC DNA]</scope>
    <source>
        <strain evidence="3 4">DSM 100977</strain>
    </source>
</reference>
<evidence type="ECO:0000313" key="3">
    <source>
        <dbReference type="EMBL" id="PTX55995.1"/>
    </source>
</evidence>
<keyword evidence="2" id="KW-0732">Signal</keyword>
<feature type="signal peptide" evidence="2">
    <location>
        <begin position="1"/>
        <end position="24"/>
    </location>
</feature>
<feature type="region of interest" description="Disordered" evidence="1">
    <location>
        <begin position="91"/>
        <end position="149"/>
    </location>
</feature>
<feature type="chain" id="PRO_5015462918" description="Cu/Ag efflux protein CusF" evidence="2">
    <location>
        <begin position="25"/>
        <end position="149"/>
    </location>
</feature>
<evidence type="ECO:0000256" key="2">
    <source>
        <dbReference type="SAM" id="SignalP"/>
    </source>
</evidence>
<protein>
    <recommendedName>
        <fullName evidence="5">Cu/Ag efflux protein CusF</fullName>
    </recommendedName>
</protein>
<comment type="caution">
    <text evidence="3">The sequence shown here is derived from an EMBL/GenBank/DDBJ whole genome shotgun (WGS) entry which is preliminary data.</text>
</comment>
<sequence length="149" mass="15765">MMTLRTLTTAFTMALAASAPQASAMEAMRCNVQTAPGLFQPVLRLVEPGKIEDIRMGEQGLTRTMFFRDREIMAYLNAKLDLPPMQMPKSISKGCGVGKSDTTFQGGEGDGGAVTVSTPAISEPSIPSASEDPSPISDLGDGDFGSIFE</sequence>
<accession>A0A2T6BIV9</accession>
<evidence type="ECO:0008006" key="5">
    <source>
        <dbReference type="Google" id="ProtNLM"/>
    </source>
</evidence>